<proteinExistence type="predicted"/>
<reference evidence="2" key="1">
    <citation type="journal article" date="2023" name="Science">
        <title>Genome structures resolve the early diversification of teleost fishes.</title>
        <authorList>
            <person name="Parey E."/>
            <person name="Louis A."/>
            <person name="Montfort J."/>
            <person name="Bouchez O."/>
            <person name="Roques C."/>
            <person name="Iampietro C."/>
            <person name="Lluch J."/>
            <person name="Castinel A."/>
            <person name="Donnadieu C."/>
            <person name="Desvignes T."/>
            <person name="Floi Bucao C."/>
            <person name="Jouanno E."/>
            <person name="Wen M."/>
            <person name="Mejri S."/>
            <person name="Dirks R."/>
            <person name="Jansen H."/>
            <person name="Henkel C."/>
            <person name="Chen W.J."/>
            <person name="Zahm M."/>
            <person name="Cabau C."/>
            <person name="Klopp C."/>
            <person name="Thompson A.W."/>
            <person name="Robinson-Rechavi M."/>
            <person name="Braasch I."/>
            <person name="Lecointre G."/>
            <person name="Bobe J."/>
            <person name="Postlethwait J.H."/>
            <person name="Berthelot C."/>
            <person name="Roest Crollius H."/>
            <person name="Guiguen Y."/>
        </authorList>
    </citation>
    <scope>NUCLEOTIDE SEQUENCE</scope>
    <source>
        <strain evidence="2">Concon-B</strain>
    </source>
</reference>
<feature type="region of interest" description="Disordered" evidence="1">
    <location>
        <begin position="17"/>
        <end position="54"/>
    </location>
</feature>
<comment type="caution">
    <text evidence="2">The sequence shown here is derived from an EMBL/GenBank/DDBJ whole genome shotgun (WGS) entry which is preliminary data.</text>
</comment>
<gene>
    <name evidence="2" type="ORF">COCON_G00019580</name>
</gene>
<name>A0A9Q1E4L5_CONCO</name>
<dbReference type="Proteomes" id="UP001152803">
    <property type="component" value="Unassembled WGS sequence"/>
</dbReference>
<dbReference type="OrthoDB" id="10544608at2759"/>
<keyword evidence="3" id="KW-1185">Reference proteome</keyword>
<evidence type="ECO:0000256" key="1">
    <source>
        <dbReference type="SAM" id="MobiDB-lite"/>
    </source>
</evidence>
<dbReference type="AlphaFoldDB" id="A0A9Q1E4L5"/>
<dbReference type="EMBL" id="JAFJMO010000001">
    <property type="protein sequence ID" value="KAJ8289299.1"/>
    <property type="molecule type" value="Genomic_DNA"/>
</dbReference>
<evidence type="ECO:0000313" key="2">
    <source>
        <dbReference type="EMBL" id="KAJ8289299.1"/>
    </source>
</evidence>
<feature type="compositionally biased region" description="Basic and acidic residues" evidence="1">
    <location>
        <begin position="18"/>
        <end position="31"/>
    </location>
</feature>
<protein>
    <submittedName>
        <fullName evidence="2">Uncharacterized protein</fullName>
    </submittedName>
</protein>
<sequence length="119" mass="13000">RRCFCCADQLNVGSQFQFDREQGKAPPDRPDLPPGSAASEGATHTPSHSRGDARQHYGINGCSFQDAARCDSLEPRPSVLIGGESCSVNTPFPGESFHYITLHYIIGIWQTLLSRGTYS</sequence>
<feature type="non-terminal residue" evidence="2">
    <location>
        <position position="119"/>
    </location>
</feature>
<accession>A0A9Q1E4L5</accession>
<organism evidence="2 3">
    <name type="scientific">Conger conger</name>
    <name type="common">Conger eel</name>
    <name type="synonym">Muraena conger</name>
    <dbReference type="NCBI Taxonomy" id="82655"/>
    <lineage>
        <taxon>Eukaryota</taxon>
        <taxon>Metazoa</taxon>
        <taxon>Chordata</taxon>
        <taxon>Craniata</taxon>
        <taxon>Vertebrata</taxon>
        <taxon>Euteleostomi</taxon>
        <taxon>Actinopterygii</taxon>
        <taxon>Neopterygii</taxon>
        <taxon>Teleostei</taxon>
        <taxon>Anguilliformes</taxon>
        <taxon>Congridae</taxon>
        <taxon>Conger</taxon>
    </lineage>
</organism>
<evidence type="ECO:0000313" key="3">
    <source>
        <dbReference type="Proteomes" id="UP001152803"/>
    </source>
</evidence>